<feature type="region of interest" description="Disordered" evidence="1">
    <location>
        <begin position="53"/>
        <end position="73"/>
    </location>
</feature>
<dbReference type="EMBL" id="QEYD01000016">
    <property type="protein sequence ID" value="PWE26753.1"/>
    <property type="molecule type" value="Genomic_DNA"/>
</dbReference>
<organism evidence="3 4">
    <name type="scientific">Pararhodobacter marinus</name>
    <dbReference type="NCBI Taxonomy" id="2184063"/>
    <lineage>
        <taxon>Bacteria</taxon>
        <taxon>Pseudomonadati</taxon>
        <taxon>Pseudomonadota</taxon>
        <taxon>Alphaproteobacteria</taxon>
        <taxon>Rhodobacterales</taxon>
        <taxon>Paracoccaceae</taxon>
        <taxon>Pararhodobacter</taxon>
    </lineage>
</organism>
<dbReference type="GeneID" id="94367209"/>
<feature type="chain" id="PRO_5015699799" evidence="2">
    <location>
        <begin position="22"/>
        <end position="73"/>
    </location>
</feature>
<protein>
    <submittedName>
        <fullName evidence="3">Uncharacterized protein</fullName>
    </submittedName>
</protein>
<name>A0A2U2C4F6_9RHOB</name>
<keyword evidence="2" id="KW-0732">Signal</keyword>
<sequence>MTRLPLALAALLTLSLDGSLAAAMEGEMDPIETAPCRNDAVCALPLRMLTPPPQRPEGLALRASAVTAETGRN</sequence>
<gene>
    <name evidence="3" type="ORF">C4N9_20150</name>
</gene>
<accession>A0A2U2C4F6</accession>
<dbReference type="AlphaFoldDB" id="A0A2U2C4F6"/>
<evidence type="ECO:0000313" key="3">
    <source>
        <dbReference type="EMBL" id="PWE26753.1"/>
    </source>
</evidence>
<keyword evidence="4" id="KW-1185">Reference proteome</keyword>
<evidence type="ECO:0000256" key="1">
    <source>
        <dbReference type="SAM" id="MobiDB-lite"/>
    </source>
</evidence>
<proteinExistence type="predicted"/>
<comment type="caution">
    <text evidence="3">The sequence shown here is derived from an EMBL/GenBank/DDBJ whole genome shotgun (WGS) entry which is preliminary data.</text>
</comment>
<evidence type="ECO:0000256" key="2">
    <source>
        <dbReference type="SAM" id="SignalP"/>
    </source>
</evidence>
<reference evidence="3 4" key="1">
    <citation type="submission" date="2018-05" db="EMBL/GenBank/DDBJ databases">
        <title>Pararhodobacter marina sp. nov., isolated from deep-sea water of the Indian Ocean.</title>
        <authorList>
            <person name="Lai Q.Sr."/>
            <person name="Liu X."/>
            <person name="Shao Z."/>
        </authorList>
    </citation>
    <scope>NUCLEOTIDE SEQUENCE [LARGE SCALE GENOMIC DNA]</scope>
    <source>
        <strain evidence="3 4">CIC4N-9</strain>
    </source>
</reference>
<evidence type="ECO:0000313" key="4">
    <source>
        <dbReference type="Proteomes" id="UP000244940"/>
    </source>
</evidence>
<dbReference type="RefSeq" id="WP_109535138.1">
    <property type="nucleotide sequence ID" value="NZ_QEYD01000016.1"/>
</dbReference>
<dbReference type="Proteomes" id="UP000244940">
    <property type="component" value="Unassembled WGS sequence"/>
</dbReference>
<feature type="signal peptide" evidence="2">
    <location>
        <begin position="1"/>
        <end position="21"/>
    </location>
</feature>